<feature type="domain" description="FMN-binding" evidence="7">
    <location>
        <begin position="124"/>
        <end position="215"/>
    </location>
</feature>
<evidence type="ECO:0000256" key="3">
    <source>
        <dbReference type="ARBA" id="ARBA00022630"/>
    </source>
</evidence>
<dbReference type="GO" id="GO:0010181">
    <property type="term" value="F:FMN binding"/>
    <property type="evidence" value="ECO:0007669"/>
    <property type="project" value="InterPro"/>
</dbReference>
<sequence>MKPIQPMEPMSLSTFERLRNNNIIQAWLVLILTLIFGSSLAGIQMTLGPRIEENKINETREKVPELVLGQEAAQKLAESGQALEITPLSVVVDKGVKKVSYSVFEAIGPDKKRAGWVVKTRGQGYADRIELLLGLSPDAKKVTGLFILDQKETPGLGNKIVTPEWRGQFIGKATAGSLSVVKGSATAPDQINAITGATISSDSVTGIINAAIADLRGPLAAKASGGE</sequence>
<comment type="function">
    <text evidence="6">Part of a membrane-bound complex that couples electron transfer with translocation of ions across the membrane.</text>
</comment>
<feature type="modified residue" description="FMN phosphoryl threonine" evidence="6">
    <location>
        <position position="198"/>
    </location>
</feature>
<keyword evidence="5 6" id="KW-0249">Electron transport</keyword>
<comment type="similarity">
    <text evidence="6">Belongs to the RnfG family.</text>
</comment>
<organism evidence="8 9">
    <name type="scientific">Desulfonema ishimotonii</name>
    <dbReference type="NCBI Taxonomy" id="45657"/>
    <lineage>
        <taxon>Bacteria</taxon>
        <taxon>Pseudomonadati</taxon>
        <taxon>Thermodesulfobacteriota</taxon>
        <taxon>Desulfobacteria</taxon>
        <taxon>Desulfobacterales</taxon>
        <taxon>Desulfococcaceae</taxon>
        <taxon>Desulfonema</taxon>
    </lineage>
</organism>
<name>A0A401FY18_9BACT</name>
<evidence type="ECO:0000256" key="5">
    <source>
        <dbReference type="ARBA" id="ARBA00022982"/>
    </source>
</evidence>
<dbReference type="GO" id="GO:0005886">
    <property type="term" value="C:plasma membrane"/>
    <property type="evidence" value="ECO:0007669"/>
    <property type="project" value="UniProtKB-SubCell"/>
</dbReference>
<evidence type="ECO:0000313" key="9">
    <source>
        <dbReference type="Proteomes" id="UP000288096"/>
    </source>
</evidence>
<comment type="subcellular location">
    <subcellularLocation>
        <location evidence="6">Cell membrane</location>
        <topology evidence="6">Single-pass membrane protein</topology>
    </subcellularLocation>
</comment>
<accession>A0A401FY18</accession>
<protein>
    <recommendedName>
        <fullName evidence="6">Ion-translocating oxidoreductase complex subunit G</fullName>
        <ecNumber evidence="6">7.-.-.-</ecNumber>
    </recommendedName>
    <alternativeName>
        <fullName evidence="6">Rnf electron transport complex subunit G</fullName>
    </alternativeName>
</protein>
<dbReference type="Proteomes" id="UP000288096">
    <property type="component" value="Unassembled WGS sequence"/>
</dbReference>
<dbReference type="Pfam" id="PF04205">
    <property type="entry name" value="FMN_bind"/>
    <property type="match status" value="1"/>
</dbReference>
<keyword evidence="9" id="KW-1185">Reference proteome</keyword>
<dbReference type="GO" id="GO:0022900">
    <property type="term" value="P:electron transport chain"/>
    <property type="evidence" value="ECO:0007669"/>
    <property type="project" value="UniProtKB-UniRule"/>
</dbReference>
<dbReference type="RefSeq" id="WP_124329083.1">
    <property type="nucleotide sequence ID" value="NZ_BEXT01000001.1"/>
</dbReference>
<keyword evidence="6" id="KW-1133">Transmembrane helix</keyword>
<reference evidence="9" key="2">
    <citation type="submission" date="2019-01" db="EMBL/GenBank/DDBJ databases">
        <title>Genome sequence of Desulfonema ishimotonii strain Tokyo 01.</title>
        <authorList>
            <person name="Fukui M."/>
        </authorList>
    </citation>
    <scope>NUCLEOTIDE SEQUENCE [LARGE SCALE GENOMIC DNA]</scope>
    <source>
        <strain evidence="9">Tokyo 01</strain>
    </source>
</reference>
<keyword evidence="6" id="KW-1003">Cell membrane</keyword>
<evidence type="ECO:0000259" key="7">
    <source>
        <dbReference type="SMART" id="SM00900"/>
    </source>
</evidence>
<keyword evidence="4 6" id="KW-0288">FMN</keyword>
<evidence type="ECO:0000313" key="8">
    <source>
        <dbReference type="EMBL" id="GBC61849.1"/>
    </source>
</evidence>
<dbReference type="PANTHER" id="PTHR36118">
    <property type="entry name" value="ION-TRANSLOCATING OXIDOREDUCTASE COMPLEX SUBUNIT G"/>
    <property type="match status" value="1"/>
</dbReference>
<dbReference type="HAMAP" id="MF_00479">
    <property type="entry name" value="RsxG_RnfG"/>
    <property type="match status" value="1"/>
</dbReference>
<evidence type="ECO:0000256" key="2">
    <source>
        <dbReference type="ARBA" id="ARBA00022553"/>
    </source>
</evidence>
<keyword evidence="2 6" id="KW-0597">Phosphoprotein</keyword>
<keyword evidence="3 6" id="KW-0285">Flavoprotein</keyword>
<evidence type="ECO:0000256" key="1">
    <source>
        <dbReference type="ARBA" id="ARBA00022448"/>
    </source>
</evidence>
<dbReference type="EC" id="7.-.-.-" evidence="6"/>
<evidence type="ECO:0000256" key="4">
    <source>
        <dbReference type="ARBA" id="ARBA00022643"/>
    </source>
</evidence>
<evidence type="ECO:0000256" key="6">
    <source>
        <dbReference type="HAMAP-Rule" id="MF_00479"/>
    </source>
</evidence>
<keyword evidence="6" id="KW-1278">Translocase</keyword>
<dbReference type="InterPro" id="IPR007329">
    <property type="entry name" value="FMN-bd"/>
</dbReference>
<dbReference type="InterPro" id="IPR010209">
    <property type="entry name" value="Ion_transpt_RnfG/RsxG"/>
</dbReference>
<comment type="cofactor">
    <cofactor evidence="6">
        <name>FMN</name>
        <dbReference type="ChEBI" id="CHEBI:58210"/>
    </cofactor>
</comment>
<dbReference type="PIRSF" id="PIRSF006091">
    <property type="entry name" value="E_trnsport_RnfG"/>
    <property type="match status" value="1"/>
</dbReference>
<reference evidence="9" key="1">
    <citation type="submission" date="2017-11" db="EMBL/GenBank/DDBJ databases">
        <authorList>
            <person name="Watanabe M."/>
            <person name="Kojima H."/>
        </authorList>
    </citation>
    <scope>NUCLEOTIDE SEQUENCE [LARGE SCALE GENOMIC DNA]</scope>
    <source>
        <strain evidence="9">Tokyo 01</strain>
    </source>
</reference>
<comment type="subunit">
    <text evidence="6">The complex is composed of six subunits: RnfA, RnfB, RnfC, RnfD, RnfE and RnfG.</text>
</comment>
<dbReference type="AlphaFoldDB" id="A0A401FY18"/>
<keyword evidence="1 6" id="KW-0813">Transport</keyword>
<keyword evidence="6" id="KW-0812">Transmembrane</keyword>
<dbReference type="SMART" id="SM00900">
    <property type="entry name" value="FMN_bind"/>
    <property type="match status" value="1"/>
</dbReference>
<gene>
    <name evidence="6" type="primary">rnfG</name>
    <name evidence="8" type="ORF">DENIS_2811</name>
</gene>
<keyword evidence="6" id="KW-0472">Membrane</keyword>
<dbReference type="EMBL" id="BEXT01000001">
    <property type="protein sequence ID" value="GBC61849.1"/>
    <property type="molecule type" value="Genomic_DNA"/>
</dbReference>
<dbReference type="GO" id="GO:0009055">
    <property type="term" value="F:electron transfer activity"/>
    <property type="evidence" value="ECO:0007669"/>
    <property type="project" value="InterPro"/>
</dbReference>
<proteinExistence type="inferred from homology"/>
<dbReference type="OrthoDB" id="9787579at2"/>
<comment type="caution">
    <text evidence="8">The sequence shown here is derived from an EMBL/GenBank/DDBJ whole genome shotgun (WGS) entry which is preliminary data.</text>
</comment>
<dbReference type="PANTHER" id="PTHR36118:SF1">
    <property type="entry name" value="ION-TRANSLOCATING OXIDOREDUCTASE COMPLEX SUBUNIT G"/>
    <property type="match status" value="1"/>
</dbReference>